<evidence type="ECO:0000256" key="3">
    <source>
        <dbReference type="ARBA" id="ARBA00007171"/>
    </source>
</evidence>
<dbReference type="PANTHER" id="PTHR30627">
    <property type="entry name" value="PEPTIDOGLYCAN D,D-TRANSPEPTIDASE"/>
    <property type="match status" value="1"/>
</dbReference>
<dbReference type="Pfam" id="PF03717">
    <property type="entry name" value="PBP_dimer"/>
    <property type="match status" value="1"/>
</dbReference>
<dbReference type="InterPro" id="IPR005311">
    <property type="entry name" value="PBP_dimer"/>
</dbReference>
<dbReference type="GO" id="GO:0009252">
    <property type="term" value="P:peptidoglycan biosynthetic process"/>
    <property type="evidence" value="ECO:0007669"/>
    <property type="project" value="UniProtKB-UniPathway"/>
</dbReference>
<dbReference type="FunFam" id="3.40.710.10:FF:000032">
    <property type="entry name" value="Penicillin-binding protein 3"/>
    <property type="match status" value="1"/>
</dbReference>
<dbReference type="SUPFAM" id="SSF54427">
    <property type="entry name" value="NTF2-like"/>
    <property type="match status" value="1"/>
</dbReference>
<evidence type="ECO:0000256" key="2">
    <source>
        <dbReference type="ARBA" id="ARBA00004752"/>
    </source>
</evidence>
<evidence type="ECO:0000259" key="8">
    <source>
        <dbReference type="Pfam" id="PF03717"/>
    </source>
</evidence>
<feature type="domain" description="NTF2-like N-terminal transpeptidase" evidence="9">
    <location>
        <begin position="120"/>
        <end position="231"/>
    </location>
</feature>
<evidence type="ECO:0000256" key="4">
    <source>
        <dbReference type="ARBA" id="ARBA00012448"/>
    </source>
</evidence>
<dbReference type="GO" id="GO:0071972">
    <property type="term" value="F:peptidoglycan L,D-transpeptidase activity"/>
    <property type="evidence" value="ECO:0007669"/>
    <property type="project" value="TreeGrafter"/>
</dbReference>
<evidence type="ECO:0000256" key="5">
    <source>
        <dbReference type="ARBA" id="ARBA00023136"/>
    </source>
</evidence>
<dbReference type="GO" id="GO:0046677">
    <property type="term" value="P:response to antibiotic"/>
    <property type="evidence" value="ECO:0007669"/>
    <property type="project" value="InterPro"/>
</dbReference>
<keyword evidence="5" id="KW-0472">Membrane</keyword>
<dbReference type="EC" id="3.4.16.4" evidence="4"/>
<evidence type="ECO:0000256" key="6">
    <source>
        <dbReference type="ARBA" id="ARBA00034000"/>
    </source>
</evidence>
<evidence type="ECO:0000256" key="1">
    <source>
        <dbReference type="ARBA" id="ARBA00004370"/>
    </source>
</evidence>
<dbReference type="InterPro" id="IPR032710">
    <property type="entry name" value="NTF2-like_dom_sf"/>
</dbReference>
<comment type="pathway">
    <text evidence="2">Cell wall biogenesis; peptidoglycan biosynthesis.</text>
</comment>
<evidence type="ECO:0000259" key="7">
    <source>
        <dbReference type="Pfam" id="PF00905"/>
    </source>
</evidence>
<dbReference type="Gene3D" id="3.90.1310.10">
    <property type="entry name" value="Penicillin-binding protein 2a (Domain 2)"/>
    <property type="match status" value="1"/>
</dbReference>
<dbReference type="AlphaFoldDB" id="A0A4R4BJ87"/>
<dbReference type="SUPFAM" id="SSF56601">
    <property type="entry name" value="beta-lactamase/transpeptidase-like"/>
    <property type="match status" value="1"/>
</dbReference>
<dbReference type="Gene3D" id="3.30.1390.30">
    <property type="entry name" value="Penicillin-binding protein 2a, domain 3"/>
    <property type="match status" value="1"/>
</dbReference>
<proteinExistence type="inferred from homology"/>
<gene>
    <name evidence="10" type="ORF">EC910_1029</name>
</gene>
<comment type="catalytic activity">
    <reaction evidence="6">
        <text>Preferential cleavage: (Ac)2-L-Lys-D-Ala-|-D-Ala. Also transpeptidation of peptidyl-alanyl moieties that are N-acyl substituents of D-alanine.</text>
        <dbReference type="EC" id="3.4.16.4"/>
    </reaction>
</comment>
<name>A0A4R4BJ87_BACTU</name>
<feature type="domain" description="Penicillin-binding protein dimerisation" evidence="8">
    <location>
        <begin position="240"/>
        <end position="406"/>
    </location>
</feature>
<dbReference type="PANTHER" id="PTHR30627:SF25">
    <property type="entry name" value="PENICILLIN-BINDING PROTEIN 3"/>
    <property type="match status" value="1"/>
</dbReference>
<dbReference type="InterPro" id="IPR001460">
    <property type="entry name" value="PCN-bd_Tpept"/>
</dbReference>
<dbReference type="GO" id="GO:0008658">
    <property type="term" value="F:penicillin binding"/>
    <property type="evidence" value="ECO:0007669"/>
    <property type="project" value="InterPro"/>
</dbReference>
<dbReference type="InterPro" id="IPR050515">
    <property type="entry name" value="Beta-lactam/transpept"/>
</dbReference>
<comment type="caution">
    <text evidence="10">The sequence shown here is derived from an EMBL/GenBank/DDBJ whole genome shotgun (WGS) entry which is preliminary data.</text>
</comment>
<dbReference type="GO" id="GO:0071555">
    <property type="term" value="P:cell wall organization"/>
    <property type="evidence" value="ECO:0007669"/>
    <property type="project" value="TreeGrafter"/>
</dbReference>
<organism evidence="10 11">
    <name type="scientific">Bacillus thuringiensis</name>
    <dbReference type="NCBI Taxonomy" id="1428"/>
    <lineage>
        <taxon>Bacteria</taxon>
        <taxon>Bacillati</taxon>
        <taxon>Bacillota</taxon>
        <taxon>Bacilli</taxon>
        <taxon>Bacillales</taxon>
        <taxon>Bacillaceae</taxon>
        <taxon>Bacillus</taxon>
        <taxon>Bacillus cereus group</taxon>
    </lineage>
</organism>
<dbReference type="Gene3D" id="3.40.710.10">
    <property type="entry name" value="DD-peptidase/beta-lactamase superfamily"/>
    <property type="match status" value="1"/>
</dbReference>
<accession>A0A4R4BJ87</accession>
<comment type="similarity">
    <text evidence="3">Belongs to the transpeptidase family.</text>
</comment>
<dbReference type="InterPro" id="IPR036138">
    <property type="entry name" value="PBP_dimer_sf"/>
</dbReference>
<dbReference type="GO" id="GO:0009002">
    <property type="term" value="F:serine-type D-Ala-D-Ala carboxypeptidase activity"/>
    <property type="evidence" value="ECO:0007669"/>
    <property type="project" value="UniProtKB-EC"/>
</dbReference>
<protein>
    <recommendedName>
        <fullName evidence="4">serine-type D-Ala-D-Ala carboxypeptidase</fullName>
        <ecNumber evidence="4">3.4.16.4</ecNumber>
    </recommendedName>
</protein>
<dbReference type="SUPFAM" id="SSF56519">
    <property type="entry name" value="Penicillin binding protein dimerisation domain"/>
    <property type="match status" value="1"/>
</dbReference>
<sequence>MLIVSTMYFKSPNHQVKKNKSIIFYCRILTIRILFFVSKIYKDNIDENELKGILNEIFCKCGTISLLTLSIKRYNIFYLIYHERNKYFELREKIDLKKLWMLVFFCFAVMLVGCNKNEPPKQTFEEYINLWNDKKFANMYDHLSERAKKTISKKDFTEKYQKIYEGIGVKNLKIKTKGENTKDKELFLFEVKMDTDGGTVSFIHEAKLVKEKESWKIDWTPDFIFPAMKKDYKVRMQIEQGKRGEIYDRNGKALATNGKATEVGIIPEKLGETAAQTKEIVAQLLDMSIEEVDQKLTAKWIKPDSFVPIGILKEGTRQNDYIELEGVSSRPVNIRTYPLGEAAAHLTGYIGKVNAEELKSLQKKGYQADDLVGKTGLEKVLENKLRGEKGGRVFIEDENGKEIKNVAKKEAKEGENVTLTIDAAIQGKIFNEMKNEAGSSAAVNPKTGETIALVSSPAYNPNTIVRGASKAQREAWNNDSKLPMMNRFTQAFVPGSVFKTITGAIGLETNTINPKEEFKIQGLKWAKDSSWGNYYVTRVKDASPIDFDKAMKYSDNIYFAQQALKMGKDQYVNEFKKYGFHEKLPIEYKFPISIIARDGIKNDIQLADTGYGQGQVLMTPLHLALTYAPIVNEGNIPSPHLLKEAKVAGNWKENVVSKKNQEILKSALIKVINDPDGAGRIAKVDGITLAGKTGTAELKESKEADGKELGWFAAFDANAPDMIVTMMIEDVKGRGGSNVPGEKVKHVFQK</sequence>
<dbReference type="UniPathway" id="UPA00219"/>
<dbReference type="Pfam" id="PF05223">
    <property type="entry name" value="MecA_N"/>
    <property type="match status" value="1"/>
</dbReference>
<evidence type="ECO:0000313" key="11">
    <source>
        <dbReference type="Proteomes" id="UP000295285"/>
    </source>
</evidence>
<dbReference type="Pfam" id="PF00905">
    <property type="entry name" value="Transpeptidase"/>
    <property type="match status" value="1"/>
</dbReference>
<feature type="domain" description="Penicillin-binding protein transpeptidase" evidence="7">
    <location>
        <begin position="440"/>
        <end position="747"/>
    </location>
</feature>
<dbReference type="InterPro" id="IPR012338">
    <property type="entry name" value="Beta-lactam/transpept-like"/>
</dbReference>
<dbReference type="FunFam" id="3.30.1390.30:FF:000004">
    <property type="entry name" value="Penicillin-binding protein 3"/>
    <property type="match status" value="1"/>
</dbReference>
<dbReference type="GO" id="GO:0005886">
    <property type="term" value="C:plasma membrane"/>
    <property type="evidence" value="ECO:0007669"/>
    <property type="project" value="TreeGrafter"/>
</dbReference>
<evidence type="ECO:0000259" key="9">
    <source>
        <dbReference type="Pfam" id="PF05223"/>
    </source>
</evidence>
<dbReference type="Proteomes" id="UP000295285">
    <property type="component" value="Unassembled WGS sequence"/>
</dbReference>
<dbReference type="EMBL" id="SMDG01000002">
    <property type="protein sequence ID" value="TCW58294.1"/>
    <property type="molecule type" value="Genomic_DNA"/>
</dbReference>
<evidence type="ECO:0000313" key="10">
    <source>
        <dbReference type="EMBL" id="TCW58294.1"/>
    </source>
</evidence>
<dbReference type="InterPro" id="IPR007887">
    <property type="entry name" value="MecA_N"/>
</dbReference>
<reference evidence="10 11" key="1">
    <citation type="submission" date="2019-03" db="EMBL/GenBank/DDBJ databases">
        <title>Above-ground endophytic microbial communities from plants in different locations in the United States.</title>
        <authorList>
            <person name="Frank C."/>
        </authorList>
    </citation>
    <scope>NUCLEOTIDE SEQUENCE [LARGE SCALE GENOMIC DNA]</scope>
    <source>
        <strain evidence="10 11">LP_2_YM</strain>
    </source>
</reference>
<comment type="subcellular location">
    <subcellularLocation>
        <location evidence="1">Membrane</location>
    </subcellularLocation>
</comment>
<dbReference type="Gene3D" id="3.10.450.100">
    <property type="entry name" value="NTF2-like, domain 1"/>
    <property type="match status" value="1"/>
</dbReference>